<name>A0A1U9KDG4_ACEAC</name>
<dbReference type="Proteomes" id="UP000188937">
    <property type="component" value="Chromosome"/>
</dbReference>
<gene>
    <name evidence="1" type="ORF">A0U92_02635</name>
</gene>
<keyword evidence="2" id="KW-1185">Reference proteome</keyword>
<dbReference type="SUPFAM" id="SSF54427">
    <property type="entry name" value="NTF2-like"/>
    <property type="match status" value="1"/>
</dbReference>
<protein>
    <recommendedName>
        <fullName evidence="3">DUF4440 domain-containing protein</fullName>
    </recommendedName>
</protein>
<dbReference type="STRING" id="435.A0U92_02635"/>
<dbReference type="InterPro" id="IPR032710">
    <property type="entry name" value="NTF2-like_dom_sf"/>
</dbReference>
<organism evidence="1 2">
    <name type="scientific">Acetobacter aceti</name>
    <dbReference type="NCBI Taxonomy" id="435"/>
    <lineage>
        <taxon>Bacteria</taxon>
        <taxon>Pseudomonadati</taxon>
        <taxon>Pseudomonadota</taxon>
        <taxon>Alphaproteobacteria</taxon>
        <taxon>Acetobacterales</taxon>
        <taxon>Acetobacteraceae</taxon>
        <taxon>Acetobacter</taxon>
        <taxon>Acetobacter subgen. Acetobacter</taxon>
    </lineage>
</organism>
<evidence type="ECO:0000313" key="2">
    <source>
        <dbReference type="Proteomes" id="UP000188937"/>
    </source>
</evidence>
<dbReference type="AlphaFoldDB" id="A0A1U9KDG4"/>
<evidence type="ECO:0008006" key="3">
    <source>
        <dbReference type="Google" id="ProtNLM"/>
    </source>
</evidence>
<dbReference type="EMBL" id="CP014692">
    <property type="protein sequence ID" value="AQS83853.1"/>
    <property type="molecule type" value="Genomic_DNA"/>
</dbReference>
<dbReference type="KEGG" id="aace:A0U92_02635"/>
<reference evidence="1 2" key="1">
    <citation type="submission" date="2016-03" db="EMBL/GenBank/DDBJ databases">
        <title>Acetic acid bacteria sequencing.</title>
        <authorList>
            <person name="Brandt J."/>
            <person name="Jakob F."/>
            <person name="Vogel R.F."/>
        </authorList>
    </citation>
    <scope>NUCLEOTIDE SEQUENCE [LARGE SCALE GENOMIC DNA]</scope>
    <source>
        <strain evidence="1 2">TMW2.1153</strain>
    </source>
</reference>
<dbReference type="RefSeq" id="WP_077811894.1">
    <property type="nucleotide sequence ID" value="NZ_CP014692.1"/>
</dbReference>
<dbReference type="OrthoDB" id="7451095at2"/>
<accession>A0A1U9KDG4</accession>
<proteinExistence type="predicted"/>
<dbReference type="Pfam" id="PF12893">
    <property type="entry name" value="Lumazine_bd_2"/>
    <property type="match status" value="1"/>
</dbReference>
<dbReference type="Gene3D" id="3.10.450.50">
    <property type="match status" value="1"/>
</dbReference>
<sequence>MSNERVAIEATVNKYINGIRDTDPDLVASAFHPQAVMTGHFGGKFVIIPNAGAFVADYMRKAPPTHETSPNFKGKIVRVDHYGTLADVAIEENGLEGNDMRTFFILHKVDGEWLIAQKGTWSPGGGS</sequence>
<dbReference type="InterPro" id="IPR039437">
    <property type="entry name" value="FrzH/put_lumazine-bd"/>
</dbReference>
<evidence type="ECO:0000313" key="1">
    <source>
        <dbReference type="EMBL" id="AQS83853.1"/>
    </source>
</evidence>